<sequence length="148" mass="15112">MQPDATSKRKVGPPAGGAEGEAEGALPGRTLPVFGSSLGLPPDHGPPPVGSYTGELLGGEEGRGRRGGEEKAAMTRECEMILVGARKMCLQPASSKHAALISSADSFLGLKSLAIPHRVLLPEPGSNPPTCASARNGCFNTHADKSSS</sequence>
<dbReference type="EMBL" id="CAUYUJ010001072">
    <property type="protein sequence ID" value="CAK0794042.1"/>
    <property type="molecule type" value="Genomic_DNA"/>
</dbReference>
<comment type="caution">
    <text evidence="2">The sequence shown here is derived from an EMBL/GenBank/DDBJ whole genome shotgun (WGS) entry which is preliminary data.</text>
</comment>
<feature type="compositionally biased region" description="Basic and acidic residues" evidence="1">
    <location>
        <begin position="60"/>
        <end position="72"/>
    </location>
</feature>
<feature type="region of interest" description="Disordered" evidence="1">
    <location>
        <begin position="1"/>
        <end position="72"/>
    </location>
</feature>
<accession>A0ABN9PLV8</accession>
<evidence type="ECO:0000313" key="3">
    <source>
        <dbReference type="Proteomes" id="UP001189429"/>
    </source>
</evidence>
<gene>
    <name evidence="2" type="ORF">PCOR1329_LOCUS4137</name>
</gene>
<keyword evidence="3" id="KW-1185">Reference proteome</keyword>
<evidence type="ECO:0000256" key="1">
    <source>
        <dbReference type="SAM" id="MobiDB-lite"/>
    </source>
</evidence>
<reference evidence="2" key="1">
    <citation type="submission" date="2023-10" db="EMBL/GenBank/DDBJ databases">
        <authorList>
            <person name="Chen Y."/>
            <person name="Shah S."/>
            <person name="Dougan E. K."/>
            <person name="Thang M."/>
            <person name="Chan C."/>
        </authorList>
    </citation>
    <scope>NUCLEOTIDE SEQUENCE [LARGE SCALE GENOMIC DNA]</scope>
</reference>
<protein>
    <submittedName>
        <fullName evidence="2">Uncharacterized protein</fullName>
    </submittedName>
</protein>
<organism evidence="2 3">
    <name type="scientific">Prorocentrum cordatum</name>
    <dbReference type="NCBI Taxonomy" id="2364126"/>
    <lineage>
        <taxon>Eukaryota</taxon>
        <taxon>Sar</taxon>
        <taxon>Alveolata</taxon>
        <taxon>Dinophyceae</taxon>
        <taxon>Prorocentrales</taxon>
        <taxon>Prorocentraceae</taxon>
        <taxon>Prorocentrum</taxon>
    </lineage>
</organism>
<dbReference type="Proteomes" id="UP001189429">
    <property type="component" value="Unassembled WGS sequence"/>
</dbReference>
<evidence type="ECO:0000313" key="2">
    <source>
        <dbReference type="EMBL" id="CAK0794042.1"/>
    </source>
</evidence>
<proteinExistence type="predicted"/>
<name>A0ABN9PLV8_9DINO</name>